<sequence>MSALNKMLKIEDVQAGKLTGLVHGFVESDKKEEQAIVSKEMAPDVYNWLASLHLTEEYFNVFVRNNFDQIFKISTGINESKLIDMQVKLGHRKILMKHIQKLRNVT</sequence>
<dbReference type="Proteomes" id="UP000023152">
    <property type="component" value="Unassembled WGS sequence"/>
</dbReference>
<reference evidence="2 3" key="1">
    <citation type="journal article" date="2013" name="Curr. Biol.">
        <title>The Genome of the Foraminiferan Reticulomyxa filosa.</title>
        <authorList>
            <person name="Glockner G."/>
            <person name="Hulsmann N."/>
            <person name="Schleicher M."/>
            <person name="Noegel A.A."/>
            <person name="Eichinger L."/>
            <person name="Gallinger C."/>
            <person name="Pawlowski J."/>
            <person name="Sierra R."/>
            <person name="Euteneuer U."/>
            <person name="Pillet L."/>
            <person name="Moustafa A."/>
            <person name="Platzer M."/>
            <person name="Groth M."/>
            <person name="Szafranski K."/>
            <person name="Schliwa M."/>
        </authorList>
    </citation>
    <scope>NUCLEOTIDE SEQUENCE [LARGE SCALE GENOMIC DNA]</scope>
</reference>
<dbReference type="SUPFAM" id="SSF47769">
    <property type="entry name" value="SAM/Pointed domain"/>
    <property type="match status" value="1"/>
</dbReference>
<name>X6NBM9_RETFI</name>
<dbReference type="AlphaFoldDB" id="X6NBM9"/>
<dbReference type="SMART" id="SM00454">
    <property type="entry name" value="SAM"/>
    <property type="match status" value="1"/>
</dbReference>
<accession>X6NBM9</accession>
<dbReference type="Pfam" id="PF00536">
    <property type="entry name" value="SAM_1"/>
    <property type="match status" value="1"/>
</dbReference>
<evidence type="ECO:0000313" key="3">
    <source>
        <dbReference type="Proteomes" id="UP000023152"/>
    </source>
</evidence>
<organism evidence="2 3">
    <name type="scientific">Reticulomyxa filosa</name>
    <dbReference type="NCBI Taxonomy" id="46433"/>
    <lineage>
        <taxon>Eukaryota</taxon>
        <taxon>Sar</taxon>
        <taxon>Rhizaria</taxon>
        <taxon>Retaria</taxon>
        <taxon>Foraminifera</taxon>
        <taxon>Monothalamids</taxon>
        <taxon>Reticulomyxidae</taxon>
        <taxon>Reticulomyxa</taxon>
    </lineage>
</organism>
<feature type="domain" description="SAM" evidence="1">
    <location>
        <begin position="37"/>
        <end position="105"/>
    </location>
</feature>
<protein>
    <recommendedName>
        <fullName evidence="1">SAM domain-containing protein</fullName>
    </recommendedName>
</protein>
<gene>
    <name evidence="2" type="ORF">RFI_13803</name>
</gene>
<proteinExistence type="predicted"/>
<evidence type="ECO:0000259" key="1">
    <source>
        <dbReference type="SMART" id="SM00454"/>
    </source>
</evidence>
<keyword evidence="3" id="KW-1185">Reference proteome</keyword>
<comment type="caution">
    <text evidence="2">The sequence shown here is derived from an EMBL/GenBank/DDBJ whole genome shotgun (WGS) entry which is preliminary data.</text>
</comment>
<dbReference type="OrthoDB" id="426293at2759"/>
<dbReference type="Gene3D" id="1.10.150.50">
    <property type="entry name" value="Transcription Factor, Ets-1"/>
    <property type="match status" value="1"/>
</dbReference>
<dbReference type="InterPro" id="IPR001660">
    <property type="entry name" value="SAM"/>
</dbReference>
<evidence type="ECO:0000313" key="2">
    <source>
        <dbReference type="EMBL" id="ETO23381.1"/>
    </source>
</evidence>
<dbReference type="InterPro" id="IPR013761">
    <property type="entry name" value="SAM/pointed_sf"/>
</dbReference>
<dbReference type="EMBL" id="ASPP01009992">
    <property type="protein sequence ID" value="ETO23381.1"/>
    <property type="molecule type" value="Genomic_DNA"/>
</dbReference>